<dbReference type="Pfam" id="PF02687">
    <property type="entry name" value="FtsX"/>
    <property type="match status" value="1"/>
</dbReference>
<reference evidence="11" key="1">
    <citation type="journal article" date="2019" name="Int. J. Syst. Evol. Microbiol.">
        <title>The Global Catalogue of Microorganisms (GCM) 10K type strain sequencing project: providing services to taxonomists for standard genome sequencing and annotation.</title>
        <authorList>
            <consortium name="The Broad Institute Genomics Platform"/>
            <consortium name="The Broad Institute Genome Sequencing Center for Infectious Disease"/>
            <person name="Wu L."/>
            <person name="Ma J."/>
        </authorList>
    </citation>
    <scope>NUCLEOTIDE SEQUENCE [LARGE SCALE GENOMIC DNA]</scope>
    <source>
        <strain evidence="11">CECT 7477</strain>
    </source>
</reference>
<accession>A0ABV8JQT6</accession>
<keyword evidence="2" id="KW-1003">Cell membrane</keyword>
<name>A0ABV8JQT6_9FLAO</name>
<feature type="transmembrane region" description="Helical" evidence="7">
    <location>
        <begin position="346"/>
        <end position="379"/>
    </location>
</feature>
<keyword evidence="5 7" id="KW-0472">Membrane</keyword>
<evidence type="ECO:0000256" key="3">
    <source>
        <dbReference type="ARBA" id="ARBA00022692"/>
    </source>
</evidence>
<keyword evidence="3 7" id="KW-0812">Transmembrane</keyword>
<evidence type="ECO:0000259" key="9">
    <source>
        <dbReference type="Pfam" id="PF12704"/>
    </source>
</evidence>
<feature type="domain" description="MacB-like periplasmic core" evidence="9">
    <location>
        <begin position="19"/>
        <end position="199"/>
    </location>
</feature>
<feature type="domain" description="ABC3 transporter permease C-terminal" evidence="8">
    <location>
        <begin position="308"/>
        <end position="425"/>
    </location>
</feature>
<feature type="region of interest" description="Disordered" evidence="6">
    <location>
        <begin position="206"/>
        <end position="232"/>
    </location>
</feature>
<evidence type="ECO:0000256" key="5">
    <source>
        <dbReference type="ARBA" id="ARBA00023136"/>
    </source>
</evidence>
<feature type="transmembrane region" description="Helical" evidence="7">
    <location>
        <begin position="304"/>
        <end position="325"/>
    </location>
</feature>
<organism evidence="10 11">
    <name type="scientific">Euzebyella saccharophila</name>
    <dbReference type="NCBI Taxonomy" id="679664"/>
    <lineage>
        <taxon>Bacteria</taxon>
        <taxon>Pseudomonadati</taxon>
        <taxon>Bacteroidota</taxon>
        <taxon>Flavobacteriia</taxon>
        <taxon>Flavobacteriales</taxon>
        <taxon>Flavobacteriaceae</taxon>
        <taxon>Euzebyella</taxon>
    </lineage>
</organism>
<dbReference type="InterPro" id="IPR025857">
    <property type="entry name" value="MacB_PCD"/>
</dbReference>
<evidence type="ECO:0000313" key="10">
    <source>
        <dbReference type="EMBL" id="MFC4097258.1"/>
    </source>
</evidence>
<evidence type="ECO:0000256" key="2">
    <source>
        <dbReference type="ARBA" id="ARBA00022475"/>
    </source>
</evidence>
<proteinExistence type="predicted"/>
<comment type="subcellular location">
    <subcellularLocation>
        <location evidence="1">Cell membrane</location>
        <topology evidence="1">Multi-pass membrane protein</topology>
    </subcellularLocation>
</comment>
<evidence type="ECO:0000259" key="8">
    <source>
        <dbReference type="Pfam" id="PF02687"/>
    </source>
</evidence>
<dbReference type="InterPro" id="IPR051125">
    <property type="entry name" value="ABC-4/HrtB_transporter"/>
</dbReference>
<comment type="caution">
    <text evidence="10">The sequence shown here is derived from an EMBL/GenBank/DDBJ whole genome shotgun (WGS) entry which is preliminary data.</text>
</comment>
<evidence type="ECO:0000256" key="1">
    <source>
        <dbReference type="ARBA" id="ARBA00004651"/>
    </source>
</evidence>
<feature type="transmembrane region" description="Helical" evidence="7">
    <location>
        <begin position="16"/>
        <end position="38"/>
    </location>
</feature>
<keyword evidence="4 7" id="KW-1133">Transmembrane helix</keyword>
<feature type="transmembrane region" description="Helical" evidence="7">
    <location>
        <begin position="399"/>
        <end position="422"/>
    </location>
</feature>
<dbReference type="InterPro" id="IPR003838">
    <property type="entry name" value="ABC3_permease_C"/>
</dbReference>
<dbReference type="EMBL" id="JBHSAW010000010">
    <property type="protein sequence ID" value="MFC4097258.1"/>
    <property type="molecule type" value="Genomic_DNA"/>
</dbReference>
<dbReference type="PANTHER" id="PTHR43738">
    <property type="entry name" value="ABC TRANSPORTER, MEMBRANE PROTEIN"/>
    <property type="match status" value="1"/>
</dbReference>
<evidence type="ECO:0000256" key="6">
    <source>
        <dbReference type="SAM" id="MobiDB-lite"/>
    </source>
</evidence>
<evidence type="ECO:0000256" key="4">
    <source>
        <dbReference type="ARBA" id="ARBA00022989"/>
    </source>
</evidence>
<protein>
    <submittedName>
        <fullName evidence="10">ABC transporter permease</fullName>
    </submittedName>
</protein>
<dbReference type="RefSeq" id="WP_192461954.1">
    <property type="nucleotide sequence ID" value="NZ_JACYFJ010000002.1"/>
</dbReference>
<evidence type="ECO:0000256" key="7">
    <source>
        <dbReference type="SAM" id="Phobius"/>
    </source>
</evidence>
<gene>
    <name evidence="10" type="ORF">ACFOUT_15310</name>
</gene>
<dbReference type="Proteomes" id="UP001595814">
    <property type="component" value="Unassembled WGS sequence"/>
</dbReference>
<dbReference type="Pfam" id="PF12704">
    <property type="entry name" value="MacB_PCD"/>
    <property type="match status" value="1"/>
</dbReference>
<keyword evidence="11" id="KW-1185">Reference proteome</keyword>
<dbReference type="PANTHER" id="PTHR43738:SF2">
    <property type="entry name" value="ABC TRANSPORTER PERMEASE"/>
    <property type="match status" value="1"/>
</dbReference>
<evidence type="ECO:0000313" key="11">
    <source>
        <dbReference type="Proteomes" id="UP001595814"/>
    </source>
</evidence>
<sequence>MNNWKISLRNLLHKPLYAFLAIFSLAISIGLLLCIQQLDASVKNQFENGLGKVDMVIGAKGSPLQLVLSSVLHIDNPTGNIPYAQAKKLAKNPMVKSVVPISYGDNFKGYRIVGSSNDYGSIFDAEILEGREVKTSMEAVLGDEVAQKLNLKLGDTFVSSHGLTENTIEEHDQEFTVVGIYKPTYKVIDRLIVTPLESIWEVHNHGHEENDDHGEGHIHEEHDHAGDKHDEYHHDKIDQHDDHVPVDKNENLNKEVTSLLVSFRNPMGYIAMSRNINENTDMQAALPKFELDRLFKFTGVGVKVVSWIAYIILLISCLTIFIALYKMVRERAFDLALMRTYGTSNLQLFGIIAFEGIFMVLISIFLGFVFSQLGLQLIIGIFKVQFQQEIQLTFPTMQMVRTLVIVLVTSVLSIFMAMVPLLQMNISKIISDEK</sequence>